<proteinExistence type="inferred from homology"/>
<sequence>MAESEAQQRVVKTRGRKKIEKAVPKQVAQKRGKKKAPTRSHPKFIDMVTECLEKLDEKSGLSRQAILKYIVSNFSVDEKNSNQYLKVALKNGVKSGHLKQLKGIGASGSFKLAEKAPTKSTKSKKALKVTVNKTTNLKKTEKKTTKKELVGKKTTTVVVKRGRKPKTVTKEAAQSQTPSSTPKSRKPPAVREQVNIKKARGSKSLVTEAAPLVSSQVEQTPTENPINQEQVEPKIETPKPEENVTENLKV</sequence>
<evidence type="ECO:0000256" key="1">
    <source>
        <dbReference type="ARBA" id="ARBA00004123"/>
    </source>
</evidence>
<evidence type="ECO:0000256" key="4">
    <source>
        <dbReference type="ARBA" id="ARBA00023125"/>
    </source>
</evidence>
<dbReference type="Pfam" id="PF00538">
    <property type="entry name" value="Linker_histone"/>
    <property type="match status" value="1"/>
</dbReference>
<protein>
    <recommendedName>
        <fullName evidence="8">H15 domain-containing protein</fullName>
    </recommendedName>
</protein>
<comment type="subcellular location">
    <subcellularLocation>
        <location evidence="2">Chromosome</location>
    </subcellularLocation>
    <subcellularLocation>
        <location evidence="1 6">Nucleus</location>
    </subcellularLocation>
</comment>
<comment type="similarity">
    <text evidence="6">Belongs to the histone H1/H5 family.</text>
</comment>
<feature type="compositionally biased region" description="Basic and acidic residues" evidence="7">
    <location>
        <begin position="140"/>
        <end position="151"/>
    </location>
</feature>
<evidence type="ECO:0000256" key="5">
    <source>
        <dbReference type="ARBA" id="ARBA00023242"/>
    </source>
</evidence>
<organism evidence="9 10">
    <name type="scientific">Brachionus calyciflorus</name>
    <dbReference type="NCBI Taxonomy" id="104777"/>
    <lineage>
        <taxon>Eukaryota</taxon>
        <taxon>Metazoa</taxon>
        <taxon>Spiralia</taxon>
        <taxon>Gnathifera</taxon>
        <taxon>Rotifera</taxon>
        <taxon>Eurotatoria</taxon>
        <taxon>Monogononta</taxon>
        <taxon>Pseudotrocha</taxon>
        <taxon>Ploima</taxon>
        <taxon>Brachionidae</taxon>
        <taxon>Brachionus</taxon>
    </lineage>
</organism>
<feature type="region of interest" description="Disordered" evidence="7">
    <location>
        <begin position="1"/>
        <end position="42"/>
    </location>
</feature>
<evidence type="ECO:0000256" key="6">
    <source>
        <dbReference type="RuleBase" id="RU003894"/>
    </source>
</evidence>
<dbReference type="GO" id="GO:0030261">
    <property type="term" value="P:chromosome condensation"/>
    <property type="evidence" value="ECO:0007669"/>
    <property type="project" value="TreeGrafter"/>
</dbReference>
<evidence type="ECO:0000256" key="3">
    <source>
        <dbReference type="ARBA" id="ARBA00022454"/>
    </source>
</evidence>
<dbReference type="GO" id="GO:0031492">
    <property type="term" value="F:nucleosomal DNA binding"/>
    <property type="evidence" value="ECO:0007669"/>
    <property type="project" value="TreeGrafter"/>
</dbReference>
<accession>A0A813MHA5</accession>
<dbReference type="EMBL" id="CAJNOC010000155">
    <property type="protein sequence ID" value="CAF0720393.1"/>
    <property type="molecule type" value="Genomic_DNA"/>
</dbReference>
<keyword evidence="4 6" id="KW-0238">DNA-binding</keyword>
<evidence type="ECO:0000256" key="7">
    <source>
        <dbReference type="SAM" id="MobiDB-lite"/>
    </source>
</evidence>
<dbReference type="Proteomes" id="UP000663879">
    <property type="component" value="Unassembled WGS sequence"/>
</dbReference>
<dbReference type="InterPro" id="IPR005818">
    <property type="entry name" value="Histone_H1/H5_H15"/>
</dbReference>
<dbReference type="PANTHER" id="PTHR11467">
    <property type="entry name" value="HISTONE H1"/>
    <property type="match status" value="1"/>
</dbReference>
<dbReference type="InterPro" id="IPR005819">
    <property type="entry name" value="H1/H5"/>
</dbReference>
<feature type="compositionally biased region" description="Polar residues" evidence="7">
    <location>
        <begin position="213"/>
        <end position="230"/>
    </location>
</feature>
<dbReference type="GO" id="GO:0005634">
    <property type="term" value="C:nucleus"/>
    <property type="evidence" value="ECO:0007669"/>
    <property type="project" value="UniProtKB-SubCell"/>
</dbReference>
<dbReference type="PANTHER" id="PTHR11467:SF36">
    <property type="entry name" value="HISTONE 24-RELATED"/>
    <property type="match status" value="1"/>
</dbReference>
<evidence type="ECO:0000256" key="2">
    <source>
        <dbReference type="ARBA" id="ARBA00004286"/>
    </source>
</evidence>
<dbReference type="GO" id="GO:0006334">
    <property type="term" value="P:nucleosome assembly"/>
    <property type="evidence" value="ECO:0007669"/>
    <property type="project" value="InterPro"/>
</dbReference>
<name>A0A813MHA5_9BILA</name>
<dbReference type="SMART" id="SM00526">
    <property type="entry name" value="H15"/>
    <property type="match status" value="1"/>
</dbReference>
<gene>
    <name evidence="9" type="ORF">OXX778_LOCUS2108</name>
</gene>
<keyword evidence="10" id="KW-1185">Reference proteome</keyword>
<dbReference type="InterPro" id="IPR036388">
    <property type="entry name" value="WH-like_DNA-bd_sf"/>
</dbReference>
<reference evidence="9" key="1">
    <citation type="submission" date="2021-02" db="EMBL/GenBank/DDBJ databases">
        <authorList>
            <person name="Nowell W R."/>
        </authorList>
    </citation>
    <scope>NUCLEOTIDE SEQUENCE</scope>
    <source>
        <strain evidence="9">Ploen Becks lab</strain>
    </source>
</reference>
<keyword evidence="5 6" id="KW-0539">Nucleus</keyword>
<feature type="domain" description="H15" evidence="8">
    <location>
        <begin position="40"/>
        <end position="114"/>
    </location>
</feature>
<evidence type="ECO:0000259" key="8">
    <source>
        <dbReference type="PROSITE" id="PS51504"/>
    </source>
</evidence>
<dbReference type="CDD" id="cd00073">
    <property type="entry name" value="H15"/>
    <property type="match status" value="1"/>
</dbReference>
<dbReference type="SUPFAM" id="SSF46785">
    <property type="entry name" value="Winged helix' DNA-binding domain"/>
    <property type="match status" value="1"/>
</dbReference>
<dbReference type="AlphaFoldDB" id="A0A813MHA5"/>
<dbReference type="OrthoDB" id="10070184at2759"/>
<dbReference type="FunFam" id="1.10.10.10:FF:000140">
    <property type="entry name" value="Histone H1.0"/>
    <property type="match status" value="1"/>
</dbReference>
<feature type="region of interest" description="Disordered" evidence="7">
    <location>
        <begin position="140"/>
        <end position="250"/>
    </location>
</feature>
<feature type="compositionally biased region" description="Basic residues" evidence="7">
    <location>
        <begin position="28"/>
        <end position="42"/>
    </location>
</feature>
<dbReference type="GO" id="GO:0045910">
    <property type="term" value="P:negative regulation of DNA recombination"/>
    <property type="evidence" value="ECO:0007669"/>
    <property type="project" value="TreeGrafter"/>
</dbReference>
<dbReference type="Gene3D" id="1.10.10.10">
    <property type="entry name" value="Winged helix-like DNA-binding domain superfamily/Winged helix DNA-binding domain"/>
    <property type="match status" value="1"/>
</dbReference>
<dbReference type="PROSITE" id="PS51504">
    <property type="entry name" value="H15"/>
    <property type="match status" value="1"/>
</dbReference>
<dbReference type="GO" id="GO:0000786">
    <property type="term" value="C:nucleosome"/>
    <property type="evidence" value="ECO:0007669"/>
    <property type="project" value="InterPro"/>
</dbReference>
<keyword evidence="3 6" id="KW-0158">Chromosome</keyword>
<dbReference type="InterPro" id="IPR036390">
    <property type="entry name" value="WH_DNA-bd_sf"/>
</dbReference>
<dbReference type="PRINTS" id="PR00624">
    <property type="entry name" value="HISTONEH5"/>
</dbReference>
<evidence type="ECO:0000313" key="9">
    <source>
        <dbReference type="EMBL" id="CAF0720393.1"/>
    </source>
</evidence>
<dbReference type="GO" id="GO:0030527">
    <property type="term" value="F:structural constituent of chromatin"/>
    <property type="evidence" value="ECO:0007669"/>
    <property type="project" value="InterPro"/>
</dbReference>
<comment type="caution">
    <text evidence="9">The sequence shown here is derived from an EMBL/GenBank/DDBJ whole genome shotgun (WGS) entry which is preliminary data.</text>
</comment>
<evidence type="ECO:0000313" key="10">
    <source>
        <dbReference type="Proteomes" id="UP000663879"/>
    </source>
</evidence>
<dbReference type="GO" id="GO:0003690">
    <property type="term" value="F:double-stranded DNA binding"/>
    <property type="evidence" value="ECO:0007669"/>
    <property type="project" value="TreeGrafter"/>
</dbReference>
<feature type="compositionally biased region" description="Basic and acidic residues" evidence="7">
    <location>
        <begin position="231"/>
        <end position="250"/>
    </location>
</feature>